<dbReference type="EMBL" id="CP114040">
    <property type="protein sequence ID" value="WAS94154.1"/>
    <property type="molecule type" value="Genomic_DNA"/>
</dbReference>
<sequence length="330" mass="36269">MSEPPEEFIEIPLVVDPARHGFRLDRFLSSRIARLSRTRVQAILDNGQVRRADTGEVLLRASQRVRAGEALVIRRPAPREPEVVLDYREIYRDEALLVLDKPAGLPVHPSASYHRHTLTQVLRDRLGPGHGWDMAHRLDRETSGVMVFGRRAGSATALKKSFLGRAVRKTYLALVHGCLEEHVRIDMSLGFAIGSKIRIKIGPVPVEAGGLPAVTTVRPLRHGEFSPNNSNKGPVTLVEALPETGRQHQIRVHLAEIGHAVVGDKLYGLPEEEFLKVVEGGRKLHELGAQLGLQRHALHAAALALPHPITGAEVQFTAPWPAELAAILAP</sequence>
<reference evidence="6" key="1">
    <citation type="submission" date="2022-11" db="EMBL/GenBank/DDBJ databases">
        <title>Minimal conservation of predation-associated metabolite biosynthetic gene clusters underscores biosynthetic potential of Myxococcota including descriptions for ten novel species: Archangium lansinium sp. nov., Myxococcus landrumus sp. nov., Nannocystis bai.</title>
        <authorList>
            <person name="Ahearne A."/>
            <person name="Stevens C."/>
            <person name="Dowd S."/>
        </authorList>
    </citation>
    <scope>NUCLEOTIDE SEQUENCE</scope>
    <source>
        <strain evidence="6">Fl3</strain>
    </source>
</reference>
<keyword evidence="3" id="KW-0694">RNA-binding</keyword>
<dbReference type="InterPro" id="IPR006145">
    <property type="entry name" value="PsdUridine_synth_RsuA/RluA"/>
</dbReference>
<keyword evidence="2 4" id="KW-0413">Isomerase</keyword>
<dbReference type="PANTHER" id="PTHR21600:SF87">
    <property type="entry name" value="RNA PSEUDOURIDYLATE SYNTHASE DOMAIN-CONTAINING PROTEIN 1"/>
    <property type="match status" value="1"/>
</dbReference>
<evidence type="ECO:0000259" key="5">
    <source>
        <dbReference type="Pfam" id="PF00849"/>
    </source>
</evidence>
<dbReference type="CDD" id="cd00165">
    <property type="entry name" value="S4"/>
    <property type="match status" value="1"/>
</dbReference>
<dbReference type="PROSITE" id="PS50889">
    <property type="entry name" value="S4"/>
    <property type="match status" value="1"/>
</dbReference>
<evidence type="ECO:0000256" key="4">
    <source>
        <dbReference type="RuleBase" id="RU362028"/>
    </source>
</evidence>
<dbReference type="Pfam" id="PF00849">
    <property type="entry name" value="PseudoU_synth_2"/>
    <property type="match status" value="1"/>
</dbReference>
<dbReference type="InterPro" id="IPR036986">
    <property type="entry name" value="S4_RNA-bd_sf"/>
</dbReference>
<comment type="similarity">
    <text evidence="1 4">Belongs to the pseudouridine synthase RluA family.</text>
</comment>
<dbReference type="Proteomes" id="UP001164459">
    <property type="component" value="Chromosome"/>
</dbReference>
<dbReference type="InterPro" id="IPR050188">
    <property type="entry name" value="RluA_PseudoU_synthase"/>
</dbReference>
<accession>A0ABY7H4G2</accession>
<comment type="catalytic activity">
    <reaction evidence="4">
        <text>a uridine in RNA = a pseudouridine in RNA</text>
        <dbReference type="Rhea" id="RHEA:48348"/>
        <dbReference type="Rhea" id="RHEA-COMP:12068"/>
        <dbReference type="Rhea" id="RHEA-COMP:12069"/>
        <dbReference type="ChEBI" id="CHEBI:65314"/>
        <dbReference type="ChEBI" id="CHEBI:65315"/>
    </reaction>
</comment>
<name>A0ABY7H4G2_9BACT</name>
<dbReference type="RefSeq" id="WP_269036491.1">
    <property type="nucleotide sequence ID" value="NZ_CP114040.1"/>
</dbReference>
<gene>
    <name evidence="6" type="ORF">O0S08_49155</name>
</gene>
<evidence type="ECO:0000313" key="6">
    <source>
        <dbReference type="EMBL" id="WAS94154.1"/>
    </source>
</evidence>
<dbReference type="CDD" id="cd02869">
    <property type="entry name" value="PseudoU_synth_RluA_like"/>
    <property type="match status" value="1"/>
</dbReference>
<dbReference type="Gene3D" id="3.30.2350.10">
    <property type="entry name" value="Pseudouridine synthase"/>
    <property type="match status" value="1"/>
</dbReference>
<organism evidence="6 7">
    <name type="scientific">Nannocystis punicea</name>
    <dbReference type="NCBI Taxonomy" id="2995304"/>
    <lineage>
        <taxon>Bacteria</taxon>
        <taxon>Pseudomonadati</taxon>
        <taxon>Myxococcota</taxon>
        <taxon>Polyangia</taxon>
        <taxon>Nannocystales</taxon>
        <taxon>Nannocystaceae</taxon>
        <taxon>Nannocystis</taxon>
    </lineage>
</organism>
<evidence type="ECO:0000256" key="1">
    <source>
        <dbReference type="ARBA" id="ARBA00010876"/>
    </source>
</evidence>
<dbReference type="PROSITE" id="PS01129">
    <property type="entry name" value="PSI_RLU"/>
    <property type="match status" value="1"/>
</dbReference>
<keyword evidence="7" id="KW-1185">Reference proteome</keyword>
<dbReference type="PANTHER" id="PTHR21600">
    <property type="entry name" value="MITOCHONDRIAL RNA PSEUDOURIDINE SYNTHASE"/>
    <property type="match status" value="1"/>
</dbReference>
<evidence type="ECO:0000313" key="7">
    <source>
        <dbReference type="Proteomes" id="UP001164459"/>
    </source>
</evidence>
<dbReference type="EC" id="5.4.99.-" evidence="4"/>
<dbReference type="InterPro" id="IPR020103">
    <property type="entry name" value="PsdUridine_synth_cat_dom_sf"/>
</dbReference>
<dbReference type="NCBIfam" id="TIGR00005">
    <property type="entry name" value="rluA_subfam"/>
    <property type="match status" value="1"/>
</dbReference>
<protein>
    <recommendedName>
        <fullName evidence="4">Pseudouridine synthase</fullName>
        <ecNumber evidence="4">5.4.99.-</ecNumber>
    </recommendedName>
</protein>
<feature type="domain" description="Pseudouridine synthase RsuA/RluA-like" evidence="5">
    <location>
        <begin position="96"/>
        <end position="255"/>
    </location>
</feature>
<dbReference type="Gene3D" id="3.10.290.10">
    <property type="entry name" value="RNA-binding S4 domain"/>
    <property type="match status" value="1"/>
</dbReference>
<dbReference type="SUPFAM" id="SSF55120">
    <property type="entry name" value="Pseudouridine synthase"/>
    <property type="match status" value="1"/>
</dbReference>
<dbReference type="InterPro" id="IPR006224">
    <property type="entry name" value="PsdUridine_synth_RluA-like_CS"/>
</dbReference>
<evidence type="ECO:0000256" key="3">
    <source>
        <dbReference type="PROSITE-ProRule" id="PRU00182"/>
    </source>
</evidence>
<evidence type="ECO:0000256" key="2">
    <source>
        <dbReference type="ARBA" id="ARBA00023235"/>
    </source>
</evidence>
<comment type="function">
    <text evidence="4">Responsible for synthesis of pseudouridine from uracil.</text>
</comment>
<dbReference type="InterPro" id="IPR006225">
    <property type="entry name" value="PsdUridine_synth_RluC/D"/>
</dbReference>
<proteinExistence type="inferred from homology"/>